<comment type="caution">
    <text evidence="1">The sequence shown here is derived from an EMBL/GenBank/DDBJ whole genome shotgun (WGS) entry which is preliminary data.</text>
</comment>
<gene>
    <name evidence="1" type="ORF">EVAR_56703_1</name>
</gene>
<reference evidence="1 2" key="1">
    <citation type="journal article" date="2019" name="Commun. Biol.">
        <title>The bagworm genome reveals a unique fibroin gene that provides high tensile strength.</title>
        <authorList>
            <person name="Kono N."/>
            <person name="Nakamura H."/>
            <person name="Ohtoshi R."/>
            <person name="Tomita M."/>
            <person name="Numata K."/>
            <person name="Arakawa K."/>
        </authorList>
    </citation>
    <scope>NUCLEOTIDE SEQUENCE [LARGE SCALE GENOMIC DNA]</scope>
</reference>
<dbReference type="AlphaFoldDB" id="A0A4C1XWW0"/>
<proteinExistence type="predicted"/>
<sequence length="114" mass="12815">MNTQTVNFYTFSEYITGAVFSFCAIDRDVKDHNRKFNRLGVSYSFARRVACSSGQTARTRTFQFAFVSLKAICCPSPLLLIEAGSATAPPPEISFRILRSLTFACQNRVVRRTT</sequence>
<organism evidence="1 2">
    <name type="scientific">Eumeta variegata</name>
    <name type="common">Bagworm moth</name>
    <name type="synonym">Eumeta japonica</name>
    <dbReference type="NCBI Taxonomy" id="151549"/>
    <lineage>
        <taxon>Eukaryota</taxon>
        <taxon>Metazoa</taxon>
        <taxon>Ecdysozoa</taxon>
        <taxon>Arthropoda</taxon>
        <taxon>Hexapoda</taxon>
        <taxon>Insecta</taxon>
        <taxon>Pterygota</taxon>
        <taxon>Neoptera</taxon>
        <taxon>Endopterygota</taxon>
        <taxon>Lepidoptera</taxon>
        <taxon>Glossata</taxon>
        <taxon>Ditrysia</taxon>
        <taxon>Tineoidea</taxon>
        <taxon>Psychidae</taxon>
        <taxon>Oiketicinae</taxon>
        <taxon>Eumeta</taxon>
    </lineage>
</organism>
<evidence type="ECO:0000313" key="1">
    <source>
        <dbReference type="EMBL" id="GBP68441.1"/>
    </source>
</evidence>
<dbReference type="EMBL" id="BGZK01001011">
    <property type="protein sequence ID" value="GBP68441.1"/>
    <property type="molecule type" value="Genomic_DNA"/>
</dbReference>
<protein>
    <submittedName>
        <fullName evidence="1">Uncharacterized protein</fullName>
    </submittedName>
</protein>
<keyword evidence="2" id="KW-1185">Reference proteome</keyword>
<name>A0A4C1XWW0_EUMVA</name>
<dbReference type="Proteomes" id="UP000299102">
    <property type="component" value="Unassembled WGS sequence"/>
</dbReference>
<accession>A0A4C1XWW0</accession>
<evidence type="ECO:0000313" key="2">
    <source>
        <dbReference type="Proteomes" id="UP000299102"/>
    </source>
</evidence>